<evidence type="ECO:0000256" key="2">
    <source>
        <dbReference type="ARBA" id="ARBA00022679"/>
    </source>
</evidence>
<sequence>MDPFVLCSTFNEDAANYDRWRPRYVPELFAAVFQYAGPPGKALEMGLGTGQATEPFLQAGWQVTGVERGERLAAFAREKFRHQPQLQVVQGDFLTCPLEGPFDLFYAATAFHWLPEDRAFPRVKELLRPGGAVALFWNHPQPERPGTPAFAAIQAVYKAHQSQEKKTHRGISQQSREEKEALLRRWGFTQVESHQFHGVRQLSPEGYVGLMHTYSDFRAMEASAQEALSRDMAQAICRLGGTVHVYDTMELYLARRP</sequence>
<organism evidence="4 5">
    <name type="scientific">Candidatus Acutalibacter pullicola</name>
    <dbReference type="NCBI Taxonomy" id="2838417"/>
    <lineage>
        <taxon>Bacteria</taxon>
        <taxon>Bacillati</taxon>
        <taxon>Bacillota</taxon>
        <taxon>Clostridia</taxon>
        <taxon>Eubacteriales</taxon>
        <taxon>Acutalibacteraceae</taxon>
        <taxon>Acutalibacter</taxon>
    </lineage>
</organism>
<dbReference type="InterPro" id="IPR029063">
    <property type="entry name" value="SAM-dependent_MTases_sf"/>
</dbReference>
<reference evidence="4" key="2">
    <citation type="submission" date="2021-04" db="EMBL/GenBank/DDBJ databases">
        <authorList>
            <person name="Gilroy R."/>
        </authorList>
    </citation>
    <scope>NUCLEOTIDE SEQUENCE</scope>
    <source>
        <strain evidence="4">CHK185-1770</strain>
    </source>
</reference>
<feature type="domain" description="Methyltransferase" evidence="3">
    <location>
        <begin position="43"/>
        <end position="131"/>
    </location>
</feature>
<protein>
    <submittedName>
        <fullName evidence="4">Methyltransferase domain-containing protein</fullName>
    </submittedName>
</protein>
<dbReference type="CDD" id="cd02440">
    <property type="entry name" value="AdoMet_MTases"/>
    <property type="match status" value="1"/>
</dbReference>
<dbReference type="Proteomes" id="UP000826793">
    <property type="component" value="Unassembled WGS sequence"/>
</dbReference>
<name>A0A9D2SFB8_9FIRM</name>
<dbReference type="InterPro" id="IPR041698">
    <property type="entry name" value="Methyltransf_25"/>
</dbReference>
<dbReference type="Gene3D" id="3.40.50.150">
    <property type="entry name" value="Vaccinia Virus protein VP39"/>
    <property type="match status" value="1"/>
</dbReference>
<keyword evidence="2" id="KW-0808">Transferase</keyword>
<proteinExistence type="predicted"/>
<evidence type="ECO:0000256" key="1">
    <source>
        <dbReference type="ARBA" id="ARBA00022603"/>
    </source>
</evidence>
<comment type="caution">
    <text evidence="4">The sequence shown here is derived from an EMBL/GenBank/DDBJ whole genome shotgun (WGS) entry which is preliminary data.</text>
</comment>
<gene>
    <name evidence="4" type="ORF">H9710_01420</name>
</gene>
<keyword evidence="1 4" id="KW-0489">Methyltransferase</keyword>
<evidence type="ECO:0000259" key="3">
    <source>
        <dbReference type="Pfam" id="PF13649"/>
    </source>
</evidence>
<dbReference type="Pfam" id="PF13649">
    <property type="entry name" value="Methyltransf_25"/>
    <property type="match status" value="1"/>
</dbReference>
<dbReference type="GO" id="GO:0032259">
    <property type="term" value="P:methylation"/>
    <property type="evidence" value="ECO:0007669"/>
    <property type="project" value="UniProtKB-KW"/>
</dbReference>
<accession>A0A9D2SFB8</accession>
<dbReference type="PANTHER" id="PTHR44942:SF4">
    <property type="entry name" value="METHYLTRANSFERASE TYPE 11 DOMAIN-CONTAINING PROTEIN"/>
    <property type="match status" value="1"/>
</dbReference>
<reference evidence="4" key="1">
    <citation type="journal article" date="2021" name="PeerJ">
        <title>Extensive microbial diversity within the chicken gut microbiome revealed by metagenomics and culture.</title>
        <authorList>
            <person name="Gilroy R."/>
            <person name="Ravi A."/>
            <person name="Getino M."/>
            <person name="Pursley I."/>
            <person name="Horton D.L."/>
            <person name="Alikhan N.F."/>
            <person name="Baker D."/>
            <person name="Gharbi K."/>
            <person name="Hall N."/>
            <person name="Watson M."/>
            <person name="Adriaenssens E.M."/>
            <person name="Foster-Nyarko E."/>
            <person name="Jarju S."/>
            <person name="Secka A."/>
            <person name="Antonio M."/>
            <person name="Oren A."/>
            <person name="Chaudhuri R.R."/>
            <person name="La Ragione R."/>
            <person name="Hildebrand F."/>
            <person name="Pallen M.J."/>
        </authorList>
    </citation>
    <scope>NUCLEOTIDE SEQUENCE</scope>
    <source>
        <strain evidence="4">CHK185-1770</strain>
    </source>
</reference>
<dbReference type="PANTHER" id="PTHR44942">
    <property type="entry name" value="METHYLTRANSF_11 DOMAIN-CONTAINING PROTEIN"/>
    <property type="match status" value="1"/>
</dbReference>
<dbReference type="GO" id="GO:0008168">
    <property type="term" value="F:methyltransferase activity"/>
    <property type="evidence" value="ECO:0007669"/>
    <property type="project" value="UniProtKB-KW"/>
</dbReference>
<dbReference type="SUPFAM" id="SSF53335">
    <property type="entry name" value="S-adenosyl-L-methionine-dependent methyltransferases"/>
    <property type="match status" value="1"/>
</dbReference>
<evidence type="ECO:0000313" key="5">
    <source>
        <dbReference type="Proteomes" id="UP000826793"/>
    </source>
</evidence>
<dbReference type="InterPro" id="IPR051052">
    <property type="entry name" value="Diverse_substrate_MTase"/>
</dbReference>
<dbReference type="EMBL" id="DWXG01000009">
    <property type="protein sequence ID" value="HJB97217.1"/>
    <property type="molecule type" value="Genomic_DNA"/>
</dbReference>
<evidence type="ECO:0000313" key="4">
    <source>
        <dbReference type="EMBL" id="HJB97217.1"/>
    </source>
</evidence>
<dbReference type="AlphaFoldDB" id="A0A9D2SFB8"/>